<evidence type="ECO:0000313" key="1">
    <source>
        <dbReference type="EMBL" id="KUN91897.1"/>
    </source>
</evidence>
<accession>A0A101TGD9</accession>
<sequence length="60" mass="6863">MTTTVAAVLHVDLIKPRARYECFRPGCPQPVEQPARGDDLRHFISGIKTEHLARFHGEHR</sequence>
<dbReference type="RefSeq" id="WP_062724823.1">
    <property type="nucleotide sequence ID" value="NZ_KQ948946.1"/>
</dbReference>
<protein>
    <submittedName>
        <fullName evidence="1">Uncharacterized protein</fullName>
    </submittedName>
</protein>
<organism evidence="1 2">
    <name type="scientific">Streptomyces caeruleatus</name>
    <dbReference type="NCBI Taxonomy" id="661399"/>
    <lineage>
        <taxon>Bacteria</taxon>
        <taxon>Bacillati</taxon>
        <taxon>Actinomycetota</taxon>
        <taxon>Actinomycetes</taxon>
        <taxon>Kitasatosporales</taxon>
        <taxon>Streptomycetaceae</taxon>
        <taxon>Streptomyces</taxon>
    </lineage>
</organism>
<gene>
    <name evidence="1" type="ORF">AQJ67_41440</name>
</gene>
<comment type="caution">
    <text evidence="1">The sequence shown here is derived from an EMBL/GenBank/DDBJ whole genome shotgun (WGS) entry which is preliminary data.</text>
</comment>
<reference evidence="1 2" key="1">
    <citation type="submission" date="2015-10" db="EMBL/GenBank/DDBJ databases">
        <title>Draft genome sequence of Streptomyces caeruleatus NRRL B-24802, type strain for the species Streptomyces caeruleatus.</title>
        <authorList>
            <person name="Ruckert C."/>
            <person name="Winkler A."/>
            <person name="Kalinowski J."/>
            <person name="Kampfer P."/>
            <person name="Glaeser S."/>
        </authorList>
    </citation>
    <scope>NUCLEOTIDE SEQUENCE [LARGE SCALE GENOMIC DNA]</scope>
    <source>
        <strain evidence="1 2">NRRL B-24802</strain>
    </source>
</reference>
<dbReference type="STRING" id="661399.AQJ67_41440"/>
<dbReference type="EMBL" id="LMWY01000063">
    <property type="protein sequence ID" value="KUN91897.1"/>
    <property type="molecule type" value="Genomic_DNA"/>
</dbReference>
<name>A0A101TGD9_9ACTN</name>
<dbReference type="AlphaFoldDB" id="A0A101TGD9"/>
<evidence type="ECO:0000313" key="2">
    <source>
        <dbReference type="Proteomes" id="UP000053429"/>
    </source>
</evidence>
<dbReference type="OrthoDB" id="4317257at2"/>
<proteinExistence type="predicted"/>
<dbReference type="Proteomes" id="UP000053429">
    <property type="component" value="Unassembled WGS sequence"/>
</dbReference>
<keyword evidence="2" id="KW-1185">Reference proteome</keyword>